<evidence type="ECO:0000256" key="6">
    <source>
        <dbReference type="ARBA" id="ARBA00023277"/>
    </source>
</evidence>
<dbReference type="Gene3D" id="3.40.980.20">
    <property type="entry name" value="Four-carbon acid sugar kinase, nucleotide binding domain"/>
    <property type="match status" value="1"/>
</dbReference>
<reference evidence="10" key="4">
    <citation type="submission" date="2017-11" db="EMBL/GenBank/DDBJ databases">
        <title>Complete genome sequence of Serratia sp. ATCC 39006.</title>
        <authorList>
            <person name="Hampton H.G."/>
            <person name="Jackson S.A."/>
            <person name="Jauregui R."/>
            <person name="Poulter G.T.M."/>
            <person name="Salmond G.P.C."/>
            <person name="Fineran P.C."/>
        </authorList>
    </citation>
    <scope>NUCLEOTIDE SEQUENCE</scope>
    <source>
        <strain evidence="10">ATCC 39006</strain>
    </source>
</reference>
<evidence type="ECO:0000256" key="2">
    <source>
        <dbReference type="ARBA" id="ARBA00022679"/>
    </source>
</evidence>
<name>A0A2I5TGV8_SERS3</name>
<dbReference type="OrthoDB" id="191465at2"/>
<dbReference type="GO" id="GO:0005524">
    <property type="term" value="F:ATP binding"/>
    <property type="evidence" value="ECO:0007669"/>
    <property type="project" value="UniProtKB-KW"/>
</dbReference>
<dbReference type="EMBL" id="CP025085">
    <property type="protein sequence ID" value="AUG99468.1"/>
    <property type="molecule type" value="Genomic_DNA"/>
</dbReference>
<evidence type="ECO:0000256" key="5">
    <source>
        <dbReference type="ARBA" id="ARBA00022840"/>
    </source>
</evidence>
<keyword evidence="11" id="KW-1185">Reference proteome</keyword>
<dbReference type="RefSeq" id="WP_021017096.1">
    <property type="nucleotide sequence ID" value="NZ_CP025084.1"/>
</dbReference>
<evidence type="ECO:0000313" key="10">
    <source>
        <dbReference type="EMBL" id="AUH03786.1"/>
    </source>
</evidence>
<reference evidence="9 12" key="3">
    <citation type="submission" date="2017-11" db="EMBL/GenBank/DDBJ databases">
        <title>Complete genome sequence of Serratia sp. ATCC 39006 LacA.</title>
        <authorList>
            <person name="Hampton H.G."/>
            <person name="Jackson S.A."/>
            <person name="Jauregui R."/>
            <person name="Poulter G.T.M."/>
            <person name="Salmond G.P.C."/>
            <person name="Fineran P.C."/>
        </authorList>
    </citation>
    <scope>NUCLEOTIDE SEQUENCE [LARGE SCALE GENOMIC DNA]</scope>
    <source>
        <strain evidence="9 12">ATCC 39006</strain>
    </source>
</reference>
<dbReference type="InterPro" id="IPR037051">
    <property type="entry name" value="4-carb_acid_sugar_kinase_N_sf"/>
</dbReference>
<keyword evidence="5" id="KW-0067">ATP-binding</keyword>
<keyword evidence="6" id="KW-0119">Carbohydrate metabolism</keyword>
<keyword evidence="4 10" id="KW-0418">Kinase</keyword>
<sequence length="435" mass="47035">MPKGQDITQVEVTQVLVVADDFTGANDVGVGLSRYGTQTNVVFDVNKLHGDLLSDVTVINTDSRAHSASSASALTAQAVSAWLKAGGRGWIVKKIDSTLRGNPGAEIEAVLQVADIPLALVVPASPSLGRVTRNGQVWVNERLLTDTEFASDPKTPVCSASVGARLAEQSRLRQAEIHLSELRHIDLAAHLRTLTQCGVRLVIIDAENQNDLDNVIHAANQLCFKPLLVGSAGLSEALAKRIRFSSSVNQSVLAVVGSMSEIAQKQMIVASQQQNVVLIDIDVNLFFGDSLAENAERWVHDAVSALRHGQHCLLRTCYHDHQRFDIDRVCQQQHLSRQQLGENISQFLGELTRNIVRQHLPGGLYLSGGDIAIAVAMALGASGFQIKGQIGSCVPWGRFLDSVVSDIPVMTKAGGFGNETTLLHVLRFIEERVSE</sequence>
<evidence type="ECO:0000256" key="1">
    <source>
        <dbReference type="ARBA" id="ARBA00005715"/>
    </source>
</evidence>
<evidence type="ECO:0000256" key="3">
    <source>
        <dbReference type="ARBA" id="ARBA00022741"/>
    </source>
</evidence>
<dbReference type="KEGG" id="sera:Ser39006_006340"/>
<dbReference type="Pfam" id="PF17042">
    <property type="entry name" value="NBD_C"/>
    <property type="match status" value="1"/>
</dbReference>
<dbReference type="Pfam" id="PF07005">
    <property type="entry name" value="SBD_N"/>
    <property type="match status" value="1"/>
</dbReference>
<keyword evidence="2" id="KW-0808">Transferase</keyword>
<dbReference type="Proteomes" id="UP000017700">
    <property type="component" value="Chromosome"/>
</dbReference>
<dbReference type="Proteomes" id="UP000233778">
    <property type="component" value="Chromosome"/>
</dbReference>
<reference evidence="10" key="2">
    <citation type="submission" date="2013-09" db="EMBL/GenBank/DDBJ databases">
        <authorList>
            <person name="Wang G."/>
            <person name="Yang Y."/>
            <person name="Su Y."/>
        </authorList>
    </citation>
    <scope>NUCLEOTIDE SEQUENCE</scope>
    <source>
        <strain evidence="10">ATCC 39006</strain>
    </source>
</reference>
<reference evidence="10 11" key="1">
    <citation type="journal article" date="2013" name="Genome Announc.">
        <title>Draft genome sequence of Serratia sp. strain ATCC 39006, a model bacterium for analysis of the biosynthesis and regulation of prodigiosin, a carbapenem, and gas vesicles.</title>
        <authorList>
            <person name="Fineran P.C."/>
            <person name="Iglesias Cans M.C."/>
            <person name="Ramsay J.P."/>
            <person name="Wilf N.M."/>
            <person name="Cossyleon D."/>
            <person name="McNeil M.B."/>
            <person name="Williamson N.R."/>
            <person name="Monson R.E."/>
            <person name="Becher S.A."/>
            <person name="Stanton J.A."/>
            <person name="Brugger K."/>
            <person name="Brown S.D."/>
            <person name="Salmond G.P."/>
        </authorList>
    </citation>
    <scope>NUCLEOTIDE SEQUENCE [LARGE SCALE GENOMIC DNA]</scope>
    <source>
        <strain evidence="10">ATCC 39006</strain>
        <strain evidence="11">ATCC 39006 / SC 11482</strain>
    </source>
</reference>
<feature type="domain" description="Four-carbon acid sugar kinase nucleotide binding" evidence="8">
    <location>
        <begin position="253"/>
        <end position="422"/>
    </location>
</feature>
<protein>
    <submittedName>
        <fullName evidence="10">Four-carbon acid sugar kinase family protein</fullName>
    </submittedName>
</protein>
<dbReference type="EMBL" id="CP025084">
    <property type="protein sequence ID" value="AUH03786.1"/>
    <property type="molecule type" value="Genomic_DNA"/>
</dbReference>
<evidence type="ECO:0000259" key="8">
    <source>
        <dbReference type="Pfam" id="PF17042"/>
    </source>
</evidence>
<organism evidence="10 11">
    <name type="scientific">Serratia sp. (strain ATCC 39006)</name>
    <name type="common">Prodigiosinella confusarubida</name>
    <dbReference type="NCBI Taxonomy" id="104623"/>
    <lineage>
        <taxon>Bacteria</taxon>
        <taxon>Pseudomonadati</taxon>
        <taxon>Pseudomonadota</taxon>
        <taxon>Gammaproteobacteria</taxon>
        <taxon>Enterobacterales</taxon>
        <taxon>Pectobacteriaceae</taxon>
        <taxon>Prodigiosinella</taxon>
    </lineage>
</organism>
<evidence type="ECO:0000313" key="11">
    <source>
        <dbReference type="Proteomes" id="UP000017700"/>
    </source>
</evidence>
<dbReference type="AlphaFoldDB" id="A0A2I5TGV8"/>
<evidence type="ECO:0000313" key="12">
    <source>
        <dbReference type="Proteomes" id="UP000233778"/>
    </source>
</evidence>
<dbReference type="InterPro" id="IPR010737">
    <property type="entry name" value="4-carb_acid_sugar_kinase_N"/>
</dbReference>
<evidence type="ECO:0000259" key="7">
    <source>
        <dbReference type="Pfam" id="PF07005"/>
    </source>
</evidence>
<keyword evidence="3" id="KW-0547">Nucleotide-binding</keyword>
<proteinExistence type="inferred from homology"/>
<dbReference type="InterPro" id="IPR042213">
    <property type="entry name" value="NBD_C_sf"/>
</dbReference>
<dbReference type="Gene3D" id="3.40.50.10840">
    <property type="entry name" value="Putative sugar-binding, N-terminal domain"/>
    <property type="match status" value="1"/>
</dbReference>
<evidence type="ECO:0000313" key="9">
    <source>
        <dbReference type="EMBL" id="AUG99468.1"/>
    </source>
</evidence>
<evidence type="ECO:0000256" key="4">
    <source>
        <dbReference type="ARBA" id="ARBA00022777"/>
    </source>
</evidence>
<dbReference type="InterPro" id="IPR031475">
    <property type="entry name" value="NBD_C"/>
</dbReference>
<feature type="domain" description="Four-carbon acid sugar kinase N-terminal" evidence="7">
    <location>
        <begin position="16"/>
        <end position="238"/>
    </location>
</feature>
<dbReference type="SUPFAM" id="SSF142764">
    <property type="entry name" value="YgbK-like"/>
    <property type="match status" value="1"/>
</dbReference>
<dbReference type="KEGG" id="serq:CWC46_06335"/>
<dbReference type="STRING" id="104623.Ser39006_03836"/>
<comment type="similarity">
    <text evidence="1">Belongs to the four-carbon acid sugar kinase family.</text>
</comment>
<dbReference type="GO" id="GO:0016301">
    <property type="term" value="F:kinase activity"/>
    <property type="evidence" value="ECO:0007669"/>
    <property type="project" value="UniProtKB-KW"/>
</dbReference>
<dbReference type="NCBIfam" id="NF047819">
    <property type="entry name" value="ThrnKinDtnkGamma"/>
    <property type="match status" value="1"/>
</dbReference>
<accession>A0A2I5TGV8</accession>
<gene>
    <name evidence="9" type="ORF">CWC46_06335</name>
    <name evidence="10" type="ORF">Ser39006_006340</name>
</gene>